<keyword evidence="1" id="KW-1133">Transmembrane helix</keyword>
<accession>A0A2T4UXP3</accession>
<evidence type="ECO:0000256" key="1">
    <source>
        <dbReference type="SAM" id="Phobius"/>
    </source>
</evidence>
<evidence type="ECO:0000313" key="3">
    <source>
        <dbReference type="Proteomes" id="UP000241085"/>
    </source>
</evidence>
<feature type="transmembrane region" description="Helical" evidence="1">
    <location>
        <begin position="66"/>
        <end position="86"/>
    </location>
</feature>
<dbReference type="Proteomes" id="UP000241085">
    <property type="component" value="Unassembled WGS sequence"/>
</dbReference>
<reference evidence="2 3" key="1">
    <citation type="submission" date="2018-03" db="EMBL/GenBank/DDBJ databases">
        <title>Bacteriophage NCPPB3778 and a type I-E CRISPR drive the evolution of the US Biological Select Agent, Rathayibacter toxicus.</title>
        <authorList>
            <person name="Davis E.W.II."/>
            <person name="Tabima J.F."/>
            <person name="Weisberg A.J."/>
            <person name="Dantas Lopes L."/>
            <person name="Wiseman M.S."/>
            <person name="Wiseman M.S."/>
            <person name="Pupko T."/>
            <person name="Belcher M.S."/>
            <person name="Sechler A.J."/>
            <person name="Tancos M.A."/>
            <person name="Schroeder B.K."/>
            <person name="Murray T.D."/>
            <person name="Luster D.G."/>
            <person name="Schneider W.L."/>
            <person name="Rogers E."/>
            <person name="Andreote F.D."/>
            <person name="Grunwald N.J."/>
            <person name="Putnam M.L."/>
            <person name="Chang J.H."/>
        </authorList>
    </citation>
    <scope>NUCLEOTIDE SEQUENCE [LARGE SCALE GENOMIC DNA]</scope>
    <source>
        <strain evidence="2 3">DSM 15933</strain>
    </source>
</reference>
<feature type="transmembrane region" description="Helical" evidence="1">
    <location>
        <begin position="21"/>
        <end position="38"/>
    </location>
</feature>
<gene>
    <name evidence="2" type="ORF">C1I63_16600</name>
</gene>
<keyword evidence="1" id="KW-0812">Transmembrane</keyword>
<dbReference type="RefSeq" id="WP_107575484.1">
    <property type="nucleotide sequence ID" value="NZ_PZPL01000001.1"/>
</dbReference>
<protein>
    <submittedName>
        <fullName evidence="2">Uncharacterized protein</fullName>
    </submittedName>
</protein>
<sequence length="126" mass="13122">MSDETATKATLGGRREGRGKRFALSALIAVLFGALFAWDVWEAIGNLVGIRAYAAGLNTDLNATGWTVLLLGLALPVVCFAVALLLGRRRGVAARAGLLFASLCLSAVLSLDVQQVFGFASLVSLG</sequence>
<name>A0A2T4UXP3_9MICO</name>
<dbReference type="EMBL" id="PZPL01000001">
    <property type="protein sequence ID" value="PTL74291.1"/>
    <property type="molecule type" value="Genomic_DNA"/>
</dbReference>
<dbReference type="AlphaFoldDB" id="A0A2T4UXP3"/>
<proteinExistence type="predicted"/>
<keyword evidence="1" id="KW-0472">Membrane</keyword>
<feature type="transmembrane region" description="Helical" evidence="1">
    <location>
        <begin position="98"/>
        <end position="123"/>
    </location>
</feature>
<comment type="caution">
    <text evidence="2">The sequence shown here is derived from an EMBL/GenBank/DDBJ whole genome shotgun (WGS) entry which is preliminary data.</text>
</comment>
<keyword evidence="3" id="KW-1185">Reference proteome</keyword>
<evidence type="ECO:0000313" key="2">
    <source>
        <dbReference type="EMBL" id="PTL74291.1"/>
    </source>
</evidence>
<organism evidence="2 3">
    <name type="scientific">Rathayibacter caricis DSM 15933</name>
    <dbReference type="NCBI Taxonomy" id="1328867"/>
    <lineage>
        <taxon>Bacteria</taxon>
        <taxon>Bacillati</taxon>
        <taxon>Actinomycetota</taxon>
        <taxon>Actinomycetes</taxon>
        <taxon>Micrococcales</taxon>
        <taxon>Microbacteriaceae</taxon>
        <taxon>Rathayibacter</taxon>
    </lineage>
</organism>